<dbReference type="InterPro" id="IPR020084">
    <property type="entry name" value="NUDIX_hydrolase_CS"/>
</dbReference>
<proteinExistence type="inferred from homology"/>
<comment type="cofactor">
    <cofactor evidence="1">
        <name>Mg(2+)</name>
        <dbReference type="ChEBI" id="CHEBI:18420"/>
    </cofactor>
</comment>
<evidence type="ECO:0000256" key="2">
    <source>
        <dbReference type="ARBA" id="ARBA00022801"/>
    </source>
</evidence>
<evidence type="ECO:0000313" key="7">
    <source>
        <dbReference type="Proteomes" id="UP000178572"/>
    </source>
</evidence>
<dbReference type="AlphaFoldDB" id="A0A1F6E1J2"/>
<dbReference type="EMBL" id="MFLN01000005">
    <property type="protein sequence ID" value="OGG67523.1"/>
    <property type="molecule type" value="Genomic_DNA"/>
</dbReference>
<evidence type="ECO:0000256" key="3">
    <source>
        <dbReference type="RuleBase" id="RU003476"/>
    </source>
</evidence>
<dbReference type="STRING" id="1798500.A3C21_01385"/>
<dbReference type="Gene3D" id="3.90.79.10">
    <property type="entry name" value="Nucleoside Triphosphate Pyrophosphohydrolase"/>
    <property type="match status" value="1"/>
</dbReference>
<evidence type="ECO:0000256" key="1">
    <source>
        <dbReference type="ARBA" id="ARBA00001946"/>
    </source>
</evidence>
<reference evidence="6 7" key="1">
    <citation type="journal article" date="2016" name="Nat. Commun.">
        <title>Thousands of microbial genomes shed light on interconnected biogeochemical processes in an aquifer system.</title>
        <authorList>
            <person name="Anantharaman K."/>
            <person name="Brown C.T."/>
            <person name="Hug L.A."/>
            <person name="Sharon I."/>
            <person name="Castelle C.J."/>
            <person name="Probst A.J."/>
            <person name="Thomas B.C."/>
            <person name="Singh A."/>
            <person name="Wilkins M.J."/>
            <person name="Karaoz U."/>
            <person name="Brodie E.L."/>
            <person name="Williams K.H."/>
            <person name="Hubbard S.S."/>
            <person name="Banfield J.F."/>
        </authorList>
    </citation>
    <scope>NUCLEOTIDE SEQUENCE [LARGE SCALE GENOMIC DNA]</scope>
</reference>
<comment type="similarity">
    <text evidence="3">Belongs to the Nudix hydrolase family.</text>
</comment>
<comment type="caution">
    <text evidence="6">The sequence shown here is derived from an EMBL/GenBank/DDBJ whole genome shotgun (WGS) entry which is preliminary data.</text>
</comment>
<dbReference type="PRINTS" id="PR00502">
    <property type="entry name" value="NUDIXFAMILY"/>
</dbReference>
<dbReference type="PROSITE" id="PS51462">
    <property type="entry name" value="NUDIX"/>
    <property type="match status" value="1"/>
</dbReference>
<dbReference type="Pfam" id="PF00293">
    <property type="entry name" value="NUDIX"/>
    <property type="match status" value="1"/>
</dbReference>
<dbReference type="InterPro" id="IPR020476">
    <property type="entry name" value="Nudix_hydrolase"/>
</dbReference>
<dbReference type="PANTHER" id="PTHR43046">
    <property type="entry name" value="GDP-MANNOSE MANNOSYL HYDROLASE"/>
    <property type="match status" value="1"/>
</dbReference>
<dbReference type="InterPro" id="IPR015797">
    <property type="entry name" value="NUDIX_hydrolase-like_dom_sf"/>
</dbReference>
<evidence type="ECO:0000313" key="6">
    <source>
        <dbReference type="EMBL" id="OGG67523.1"/>
    </source>
</evidence>
<evidence type="ECO:0000259" key="5">
    <source>
        <dbReference type="PROSITE" id="PS51462"/>
    </source>
</evidence>
<feature type="domain" description="Nudix hydrolase" evidence="5">
    <location>
        <begin position="34"/>
        <end position="166"/>
    </location>
</feature>
<keyword evidence="4" id="KW-1133">Transmembrane helix</keyword>
<accession>A0A1F6E1J2</accession>
<gene>
    <name evidence="6" type="ORF">A3C21_01385</name>
</gene>
<keyword evidence="4" id="KW-0812">Transmembrane</keyword>
<organism evidence="6 7">
    <name type="scientific">Candidatus Kaiserbacteria bacterium RIFCSPHIGHO2_02_FULL_59_21</name>
    <dbReference type="NCBI Taxonomy" id="1798500"/>
    <lineage>
        <taxon>Bacteria</taxon>
        <taxon>Candidatus Kaiseribacteriota</taxon>
    </lineage>
</organism>
<dbReference type="Proteomes" id="UP000178572">
    <property type="component" value="Unassembled WGS sequence"/>
</dbReference>
<evidence type="ECO:0000256" key="4">
    <source>
        <dbReference type="SAM" id="Phobius"/>
    </source>
</evidence>
<dbReference type="InterPro" id="IPR000086">
    <property type="entry name" value="NUDIX_hydrolase_dom"/>
</dbReference>
<name>A0A1F6E1J2_9BACT</name>
<feature type="transmembrane region" description="Helical" evidence="4">
    <location>
        <begin position="16"/>
        <end position="35"/>
    </location>
</feature>
<keyword evidence="2 3" id="KW-0378">Hydrolase</keyword>
<keyword evidence="4" id="KW-0472">Membrane</keyword>
<protein>
    <recommendedName>
        <fullName evidence="5">Nudix hydrolase domain-containing protein</fullName>
    </recommendedName>
</protein>
<sequence length="175" mass="19978">MFFEGRWNDMRYIRRLLTWLSLSLIGVVHVIRYWLSRFAGAGEVQGVRIILVQERRVVLVSHWYAPWAWTLPGGGVERGETPEQAAIREAREETGFEVKTIAGEIGTYTGSMGKRDKITVFYTGDFEGSLALRPTIEIMARSWFDIDALPAEVSPANRRRIEAYRAGGRGEQGRW</sequence>
<dbReference type="SUPFAM" id="SSF55811">
    <property type="entry name" value="Nudix"/>
    <property type="match status" value="1"/>
</dbReference>
<dbReference type="PANTHER" id="PTHR43046:SF14">
    <property type="entry name" value="MUTT_NUDIX FAMILY PROTEIN"/>
    <property type="match status" value="1"/>
</dbReference>
<dbReference type="GO" id="GO:0016787">
    <property type="term" value="F:hydrolase activity"/>
    <property type="evidence" value="ECO:0007669"/>
    <property type="project" value="UniProtKB-KW"/>
</dbReference>
<dbReference type="PROSITE" id="PS00893">
    <property type="entry name" value="NUDIX_BOX"/>
    <property type="match status" value="1"/>
</dbReference>